<dbReference type="HAMAP" id="MF_00094">
    <property type="entry name" value="Rel_fac_2"/>
    <property type="match status" value="1"/>
</dbReference>
<evidence type="ECO:0000256" key="3">
    <source>
        <dbReference type="ARBA" id="ARBA00022917"/>
    </source>
</evidence>
<dbReference type="Pfam" id="PF03462">
    <property type="entry name" value="PCRF"/>
    <property type="match status" value="1"/>
</dbReference>
<dbReference type="Gene3D" id="3.30.160.20">
    <property type="match status" value="1"/>
</dbReference>
<evidence type="ECO:0000256" key="1">
    <source>
        <dbReference type="ARBA" id="ARBA00010835"/>
    </source>
</evidence>
<dbReference type="InterPro" id="IPR000352">
    <property type="entry name" value="Pep_chain_release_fac_I"/>
</dbReference>
<comment type="subcellular location">
    <subcellularLocation>
        <location evidence="4">Cytoplasm</location>
    </subcellularLocation>
</comment>
<dbReference type="GO" id="GO:0005737">
    <property type="term" value="C:cytoplasm"/>
    <property type="evidence" value="ECO:0007669"/>
    <property type="project" value="UniProtKB-SubCell"/>
</dbReference>
<comment type="function">
    <text evidence="4">Peptide chain release factor 2 directs the termination of translation in response to the peptide chain termination codons UGA and UAA.</text>
</comment>
<comment type="PTM">
    <text evidence="4">Methylated by PrmC. Methylation increases the termination efficiency of RF2.</text>
</comment>
<evidence type="ECO:0000259" key="6">
    <source>
        <dbReference type="SMART" id="SM00937"/>
    </source>
</evidence>
<keyword evidence="2 4" id="KW-0488">Methylation</keyword>
<dbReference type="EMBL" id="LBXL01000039">
    <property type="protein sequence ID" value="KKR28906.1"/>
    <property type="molecule type" value="Genomic_DNA"/>
</dbReference>
<dbReference type="PATRIC" id="fig|1618552.3.peg.889"/>
<dbReference type="InterPro" id="IPR004374">
    <property type="entry name" value="PrfB"/>
</dbReference>
<gene>
    <name evidence="4" type="primary">prfB</name>
    <name evidence="7" type="ORF">UT61_C0039G0001</name>
</gene>
<dbReference type="Gene3D" id="1.20.58.410">
    <property type="entry name" value="Release factor"/>
    <property type="match status" value="1"/>
</dbReference>
<protein>
    <recommendedName>
        <fullName evidence="4 5">Peptide chain release factor 2</fullName>
        <shortName evidence="4">RF-2</shortName>
    </recommendedName>
</protein>
<comment type="caution">
    <text evidence="7">The sequence shown here is derived from an EMBL/GenBank/DDBJ whole genome shotgun (WGS) entry which is preliminary data.</text>
</comment>
<organism evidence="7 8">
    <name type="scientific">Candidatus Woesebacteria bacterium GW2011_GWA1_39_8</name>
    <dbReference type="NCBI Taxonomy" id="1618552"/>
    <lineage>
        <taxon>Bacteria</taxon>
        <taxon>Candidatus Woeseibacteriota</taxon>
    </lineage>
</organism>
<accession>A0A0G0PUV2</accession>
<dbReference type="Pfam" id="PF00472">
    <property type="entry name" value="RF-1"/>
    <property type="match status" value="1"/>
</dbReference>
<dbReference type="InterPro" id="IPR045853">
    <property type="entry name" value="Pep_chain_release_fac_I_sf"/>
</dbReference>
<dbReference type="AlphaFoldDB" id="A0A0G0PUV2"/>
<evidence type="ECO:0000256" key="4">
    <source>
        <dbReference type="HAMAP-Rule" id="MF_00094"/>
    </source>
</evidence>
<dbReference type="GO" id="GO:0016149">
    <property type="term" value="F:translation release factor activity, codon specific"/>
    <property type="evidence" value="ECO:0007669"/>
    <property type="project" value="UniProtKB-UniRule"/>
</dbReference>
<dbReference type="SUPFAM" id="SSF75620">
    <property type="entry name" value="Release factor"/>
    <property type="match status" value="1"/>
</dbReference>
<comment type="similarity">
    <text evidence="1 4">Belongs to the prokaryotic/mitochondrial release factor family.</text>
</comment>
<keyword evidence="4" id="KW-0963">Cytoplasm</keyword>
<dbReference type="Gene3D" id="3.30.70.1660">
    <property type="match status" value="1"/>
</dbReference>
<sequence length="358" mass="40729">MQDLKDRIKTLSEKFGEIKKNFKLDEKKKEFSALEAESMDSDLWSNPENARSVMSKLSAVQDEIYEVNGLEEDISTLVGLVKVGEMSKDFTKEVEALETRLDKLNKTSFLSGKYDTKNAILTIHAGQGGTEAMDWTSMLYRMYLRYCERNKWTTEVLDLSAGEEAGIKSVTLKVEGTYAYGYLKGEAGTHRLVRQSPFNADKLRQTSFALVEVLPELAELDLPDIKIKDEDLEWQFFRASTQGGQNVQKVSTAVRLKHKPTGVTVTAQTERFQVQNRKIAMDLLRVKLWALEQAKEAEEKKEIKGEFKPASWGNQIRSYVLHPYKMVKDLRTDVETSNTDAVLDGDLDEFIEAELLQS</sequence>
<feature type="modified residue" description="N5-methylglutamine" evidence="4">
    <location>
        <position position="245"/>
    </location>
</feature>
<feature type="domain" description="Peptide chain release factor" evidence="6">
    <location>
        <begin position="82"/>
        <end position="186"/>
    </location>
</feature>
<evidence type="ECO:0000256" key="2">
    <source>
        <dbReference type="ARBA" id="ARBA00022481"/>
    </source>
</evidence>
<dbReference type="PANTHER" id="PTHR43116:SF3">
    <property type="entry name" value="CLASS I PEPTIDE CHAIN RELEASE FACTOR"/>
    <property type="match status" value="1"/>
</dbReference>
<dbReference type="PANTHER" id="PTHR43116">
    <property type="entry name" value="PEPTIDE CHAIN RELEASE FACTOR 2"/>
    <property type="match status" value="1"/>
</dbReference>
<evidence type="ECO:0000313" key="7">
    <source>
        <dbReference type="EMBL" id="KKR28906.1"/>
    </source>
</evidence>
<evidence type="ECO:0000313" key="8">
    <source>
        <dbReference type="Proteomes" id="UP000034793"/>
    </source>
</evidence>
<dbReference type="SMART" id="SM00937">
    <property type="entry name" value="PCRF"/>
    <property type="match status" value="1"/>
</dbReference>
<dbReference type="Proteomes" id="UP000034793">
    <property type="component" value="Unassembled WGS sequence"/>
</dbReference>
<reference evidence="7 8" key="1">
    <citation type="journal article" date="2015" name="Nature">
        <title>rRNA introns, odd ribosomes, and small enigmatic genomes across a large radiation of phyla.</title>
        <authorList>
            <person name="Brown C.T."/>
            <person name="Hug L.A."/>
            <person name="Thomas B.C."/>
            <person name="Sharon I."/>
            <person name="Castelle C.J."/>
            <person name="Singh A."/>
            <person name="Wilkins M.J."/>
            <person name="Williams K.H."/>
            <person name="Banfield J.F."/>
        </authorList>
    </citation>
    <scope>NUCLEOTIDE SEQUENCE [LARGE SCALE GENOMIC DNA]</scope>
</reference>
<dbReference type="NCBIfam" id="TIGR00020">
    <property type="entry name" value="prfB"/>
    <property type="match status" value="1"/>
</dbReference>
<name>A0A0G0PUV2_9BACT</name>
<keyword evidence="3 4" id="KW-0648">Protein biosynthesis</keyword>
<dbReference type="InterPro" id="IPR005139">
    <property type="entry name" value="PCRF"/>
</dbReference>
<evidence type="ECO:0000256" key="5">
    <source>
        <dbReference type="NCBIfam" id="TIGR00020"/>
    </source>
</evidence>
<proteinExistence type="inferred from homology"/>